<gene>
    <name evidence="6" type="ORF">GCM10008955_01500</name>
</gene>
<accession>A0ABQ2EK42</accession>
<evidence type="ECO:0000256" key="3">
    <source>
        <dbReference type="ARBA" id="ARBA00022764"/>
    </source>
</evidence>
<dbReference type="Gene3D" id="3.30.700.10">
    <property type="entry name" value="Glycoprotein, Type 4 Pilin"/>
    <property type="match status" value="1"/>
</dbReference>
<evidence type="ECO:0000256" key="2">
    <source>
        <dbReference type="ARBA" id="ARBA00004418"/>
    </source>
</evidence>
<dbReference type="PROSITE" id="PS00409">
    <property type="entry name" value="PROKAR_NTER_METHYL"/>
    <property type="match status" value="1"/>
</dbReference>
<evidence type="ECO:0000256" key="1">
    <source>
        <dbReference type="ARBA" id="ARBA00004203"/>
    </source>
</evidence>
<keyword evidence="3" id="KW-0574">Periplasm</keyword>
<dbReference type="SUPFAM" id="SSF54523">
    <property type="entry name" value="Pili subunits"/>
    <property type="match status" value="1"/>
</dbReference>
<evidence type="ECO:0000256" key="4">
    <source>
        <dbReference type="ARBA" id="ARBA00023237"/>
    </source>
</evidence>
<dbReference type="NCBIfam" id="TIGR02532">
    <property type="entry name" value="IV_pilin_GFxxxE"/>
    <property type="match status" value="1"/>
</dbReference>
<comment type="subcellular location">
    <subcellularLocation>
        <location evidence="1">Cell outer membrane</location>
        <topology evidence="1">Single-pass membrane protein</topology>
    </subcellularLocation>
    <subcellularLocation>
        <location evidence="2">Periplasm</location>
    </subcellularLocation>
</comment>
<keyword evidence="5" id="KW-0472">Membrane</keyword>
<evidence type="ECO:0008006" key="8">
    <source>
        <dbReference type="Google" id="ProtNLM"/>
    </source>
</evidence>
<evidence type="ECO:0000313" key="6">
    <source>
        <dbReference type="EMBL" id="GGK11963.1"/>
    </source>
</evidence>
<reference evidence="7" key="1">
    <citation type="journal article" date="2019" name="Int. J. Syst. Evol. Microbiol.">
        <title>The Global Catalogue of Microorganisms (GCM) 10K type strain sequencing project: providing services to taxonomists for standard genome sequencing and annotation.</title>
        <authorList>
            <consortium name="The Broad Institute Genomics Platform"/>
            <consortium name="The Broad Institute Genome Sequencing Center for Infectious Disease"/>
            <person name="Wu L."/>
            <person name="Ma J."/>
        </authorList>
    </citation>
    <scope>NUCLEOTIDE SEQUENCE [LARGE SCALE GENOMIC DNA]</scope>
    <source>
        <strain evidence="7">JCM 30331</strain>
    </source>
</reference>
<comment type="caution">
    <text evidence="6">The sequence shown here is derived from an EMBL/GenBank/DDBJ whole genome shotgun (WGS) entry which is preliminary data.</text>
</comment>
<protein>
    <recommendedName>
        <fullName evidence="8">Prepilin-type N-terminal cleavage/methylation domain-containing protein</fullName>
    </recommendedName>
</protein>
<organism evidence="6 7">
    <name type="scientific">Deinococcus malanensis</name>
    <dbReference type="NCBI Taxonomy" id="1706855"/>
    <lineage>
        <taxon>Bacteria</taxon>
        <taxon>Thermotogati</taxon>
        <taxon>Deinococcota</taxon>
        <taxon>Deinococci</taxon>
        <taxon>Deinococcales</taxon>
        <taxon>Deinococcaceae</taxon>
        <taxon>Deinococcus</taxon>
    </lineage>
</organism>
<keyword evidence="5" id="KW-1133">Transmembrane helix</keyword>
<dbReference type="InterPro" id="IPR045584">
    <property type="entry name" value="Pilin-like"/>
</dbReference>
<dbReference type="EMBL" id="BMPP01000001">
    <property type="protein sequence ID" value="GGK11963.1"/>
    <property type="molecule type" value="Genomic_DNA"/>
</dbReference>
<dbReference type="Proteomes" id="UP000647587">
    <property type="component" value="Unassembled WGS sequence"/>
</dbReference>
<dbReference type="RefSeq" id="WP_189003600.1">
    <property type="nucleotide sequence ID" value="NZ_BMPP01000001.1"/>
</dbReference>
<keyword evidence="7" id="KW-1185">Reference proteome</keyword>
<name>A0ABQ2EK42_9DEIO</name>
<keyword evidence="4" id="KW-0998">Cell outer membrane</keyword>
<evidence type="ECO:0000313" key="7">
    <source>
        <dbReference type="Proteomes" id="UP000647587"/>
    </source>
</evidence>
<dbReference type="Pfam" id="PF07963">
    <property type="entry name" value="N_methyl"/>
    <property type="match status" value="1"/>
</dbReference>
<keyword evidence="5" id="KW-0812">Transmembrane</keyword>
<sequence>MRTQGFTLVEVLIVIGIIGVLMGLAMPTYLGWLAASEAQQAATTLAQEIQRVRTDVKRATLSTTGAQPQASLTTTANSTSFTAAGRTVSLSNARIQTARTLTFEAPYGTLVLPTGTSLPLTITVSSSRNATKTRTVRVISLLGKVVVQ</sequence>
<proteinExistence type="predicted"/>
<feature type="transmembrane region" description="Helical" evidence="5">
    <location>
        <begin position="12"/>
        <end position="35"/>
    </location>
</feature>
<dbReference type="InterPro" id="IPR012902">
    <property type="entry name" value="N_methyl_site"/>
</dbReference>
<evidence type="ECO:0000256" key="5">
    <source>
        <dbReference type="SAM" id="Phobius"/>
    </source>
</evidence>